<reference evidence="6 7" key="1">
    <citation type="submission" date="2020-06" db="EMBL/GenBank/DDBJ databases">
        <title>Oricola thermophila sp. nov. isolated from a tidal sediments.</title>
        <authorList>
            <person name="Kwon K.K."/>
            <person name="Yang S.-H."/>
            <person name="Park M.-J."/>
        </authorList>
    </citation>
    <scope>NUCLEOTIDE SEQUENCE [LARGE SCALE GENOMIC DNA]</scope>
    <source>
        <strain evidence="6 7">MEBiC13590</strain>
    </source>
</reference>
<dbReference type="EMBL" id="CP054836">
    <property type="protein sequence ID" value="QKV17015.1"/>
    <property type="molecule type" value="Genomic_DNA"/>
</dbReference>
<dbReference type="PANTHER" id="PTHR37955">
    <property type="entry name" value="TELLURITE RESISTANCE PROTEIN TEHA"/>
    <property type="match status" value="1"/>
</dbReference>
<keyword evidence="3 5" id="KW-1133">Transmembrane helix</keyword>
<dbReference type="CDD" id="cd09323">
    <property type="entry name" value="TDT_SLAC1_like"/>
    <property type="match status" value="1"/>
</dbReference>
<dbReference type="Proteomes" id="UP000509367">
    <property type="component" value="Chromosome"/>
</dbReference>
<dbReference type="Pfam" id="PF03595">
    <property type="entry name" value="SLAC1"/>
    <property type="match status" value="1"/>
</dbReference>
<dbReference type="RefSeq" id="WP_175274911.1">
    <property type="nucleotide sequence ID" value="NZ_CP054836.1"/>
</dbReference>
<feature type="transmembrane region" description="Helical" evidence="5">
    <location>
        <begin position="44"/>
        <end position="66"/>
    </location>
</feature>
<keyword evidence="7" id="KW-1185">Reference proteome</keyword>
<feature type="transmembrane region" description="Helical" evidence="5">
    <location>
        <begin position="172"/>
        <end position="194"/>
    </location>
</feature>
<keyword evidence="2 5" id="KW-0812">Transmembrane</keyword>
<feature type="transmembrane region" description="Helical" evidence="5">
    <location>
        <begin position="289"/>
        <end position="307"/>
    </location>
</feature>
<evidence type="ECO:0000256" key="1">
    <source>
        <dbReference type="ARBA" id="ARBA00004141"/>
    </source>
</evidence>
<protein>
    <submittedName>
        <fullName evidence="6">C4-dicarboxylate ABC transporter</fullName>
    </submittedName>
</protein>
<dbReference type="AlphaFoldDB" id="A0A6N1VBX8"/>
<dbReference type="InterPro" id="IPR052951">
    <property type="entry name" value="Tellurite_res_ion_channel"/>
</dbReference>
<feature type="transmembrane region" description="Helical" evidence="5">
    <location>
        <begin position="113"/>
        <end position="134"/>
    </location>
</feature>
<evidence type="ECO:0000313" key="7">
    <source>
        <dbReference type="Proteomes" id="UP000509367"/>
    </source>
</evidence>
<name>A0A6N1VBX8_9HYPH</name>
<dbReference type="PANTHER" id="PTHR37955:SF1">
    <property type="entry name" value="DEP DOMAIN-CONTAINING PROTEIN"/>
    <property type="match status" value="1"/>
</dbReference>
<proteinExistence type="predicted"/>
<organism evidence="6 7">
    <name type="scientific">Oricola thermophila</name>
    <dbReference type="NCBI Taxonomy" id="2742145"/>
    <lineage>
        <taxon>Bacteria</taxon>
        <taxon>Pseudomonadati</taxon>
        <taxon>Pseudomonadota</taxon>
        <taxon>Alphaproteobacteria</taxon>
        <taxon>Hyphomicrobiales</taxon>
        <taxon>Ahrensiaceae</taxon>
        <taxon>Oricola</taxon>
    </lineage>
</organism>
<feature type="transmembrane region" description="Helical" evidence="5">
    <location>
        <begin position="146"/>
        <end position="166"/>
    </location>
</feature>
<evidence type="ECO:0000256" key="2">
    <source>
        <dbReference type="ARBA" id="ARBA00022692"/>
    </source>
</evidence>
<feature type="transmembrane region" description="Helical" evidence="5">
    <location>
        <begin position="86"/>
        <end position="107"/>
    </location>
</feature>
<sequence length="322" mass="35110">MNEAQTPADRLENFPITFYAIVMGMLGLTLAIHAAETAFSLPSFVSPVVLVVSVGILASITALYALKYMKHRKAVVAEWAHPVKIAFFPTASISILLLSVAVLPYSLRWADTLWIMGAALQAALTLSVIANWIGHRSYQQVHLGPAWFIPAVGNAVAPITGAMLGYTELSWLFFSAGLIFWIVLLTLVMNRLIFHDPLPARLMPTLVILIAPPAVAFIAYYRLTGEVDAFARILLNTGYVFAAVVVTQIGKFRRLPFALSWWALSFPVAALTIASFLYAERVGTSAHEFVAGFLLTALVLIIAGLLIKTLQAIAARKICEPE</sequence>
<evidence type="ECO:0000256" key="5">
    <source>
        <dbReference type="SAM" id="Phobius"/>
    </source>
</evidence>
<gene>
    <name evidence="6" type="ORF">HTY61_00295</name>
</gene>
<dbReference type="GO" id="GO:0046583">
    <property type="term" value="F:monoatomic cation efflux transmembrane transporter activity"/>
    <property type="evidence" value="ECO:0007669"/>
    <property type="project" value="TreeGrafter"/>
</dbReference>
<evidence type="ECO:0000313" key="6">
    <source>
        <dbReference type="EMBL" id="QKV17015.1"/>
    </source>
</evidence>
<feature type="transmembrane region" description="Helical" evidence="5">
    <location>
        <begin position="12"/>
        <end position="32"/>
    </location>
</feature>
<evidence type="ECO:0000256" key="3">
    <source>
        <dbReference type="ARBA" id="ARBA00022989"/>
    </source>
</evidence>
<accession>A0A6N1VBX8</accession>
<dbReference type="GO" id="GO:0005886">
    <property type="term" value="C:plasma membrane"/>
    <property type="evidence" value="ECO:0007669"/>
    <property type="project" value="TreeGrafter"/>
</dbReference>
<feature type="transmembrane region" description="Helical" evidence="5">
    <location>
        <begin position="229"/>
        <end position="247"/>
    </location>
</feature>
<feature type="transmembrane region" description="Helical" evidence="5">
    <location>
        <begin position="259"/>
        <end position="277"/>
    </location>
</feature>
<dbReference type="Gene3D" id="1.50.10.150">
    <property type="entry name" value="Voltage-dependent anion channel"/>
    <property type="match status" value="1"/>
</dbReference>
<comment type="subcellular location">
    <subcellularLocation>
        <location evidence="1">Membrane</location>
        <topology evidence="1">Multi-pass membrane protein</topology>
    </subcellularLocation>
</comment>
<dbReference type="KEGG" id="orm:HTY61_00295"/>
<dbReference type="InterPro" id="IPR038665">
    <property type="entry name" value="Voltage-dep_anion_channel_sf"/>
</dbReference>
<keyword evidence="4 5" id="KW-0472">Membrane</keyword>
<dbReference type="InterPro" id="IPR004695">
    <property type="entry name" value="SLAC1/Mae1/Ssu1/TehA"/>
</dbReference>
<evidence type="ECO:0000256" key="4">
    <source>
        <dbReference type="ARBA" id="ARBA00023136"/>
    </source>
</evidence>
<feature type="transmembrane region" description="Helical" evidence="5">
    <location>
        <begin position="206"/>
        <end position="223"/>
    </location>
</feature>